<dbReference type="Proteomes" id="UP000092993">
    <property type="component" value="Unassembled WGS sequence"/>
</dbReference>
<evidence type="ECO:0000313" key="1">
    <source>
        <dbReference type="EMBL" id="OBZ72244.1"/>
    </source>
</evidence>
<dbReference type="EMBL" id="LUGG01000009">
    <property type="protein sequence ID" value="OBZ72244.1"/>
    <property type="molecule type" value="Genomic_DNA"/>
</dbReference>
<proteinExistence type="predicted"/>
<comment type="caution">
    <text evidence="1">The sequence shown here is derived from an EMBL/GenBank/DDBJ whole genome shotgun (WGS) entry which is preliminary data.</text>
</comment>
<evidence type="ECO:0000313" key="2">
    <source>
        <dbReference type="Proteomes" id="UP000092993"/>
    </source>
</evidence>
<name>A0A1C7MB94_GRIFR</name>
<keyword evidence="2" id="KW-1185">Reference proteome</keyword>
<gene>
    <name evidence="1" type="ORF">A0H81_08037</name>
</gene>
<accession>A0A1C7MB94</accession>
<organism evidence="1 2">
    <name type="scientific">Grifola frondosa</name>
    <name type="common">Maitake</name>
    <name type="synonym">Polyporus frondosus</name>
    <dbReference type="NCBI Taxonomy" id="5627"/>
    <lineage>
        <taxon>Eukaryota</taxon>
        <taxon>Fungi</taxon>
        <taxon>Dikarya</taxon>
        <taxon>Basidiomycota</taxon>
        <taxon>Agaricomycotina</taxon>
        <taxon>Agaricomycetes</taxon>
        <taxon>Polyporales</taxon>
        <taxon>Grifolaceae</taxon>
        <taxon>Grifola</taxon>
    </lineage>
</organism>
<protein>
    <submittedName>
        <fullName evidence="1">Uncharacterized protein</fullName>
    </submittedName>
</protein>
<reference evidence="1 2" key="1">
    <citation type="submission" date="2016-03" db="EMBL/GenBank/DDBJ databases">
        <title>Whole genome sequencing of Grifola frondosa 9006-11.</title>
        <authorList>
            <person name="Min B."/>
            <person name="Park H."/>
            <person name="Kim J.-G."/>
            <person name="Cho H."/>
            <person name="Oh Y.-L."/>
            <person name="Kong W.-S."/>
            <person name="Choi I.-G."/>
        </authorList>
    </citation>
    <scope>NUCLEOTIDE SEQUENCE [LARGE SCALE GENOMIC DNA]</scope>
    <source>
        <strain evidence="1 2">9006-11</strain>
    </source>
</reference>
<dbReference type="AlphaFoldDB" id="A0A1C7MB94"/>
<dbReference type="OrthoDB" id="2753918at2759"/>
<sequence>MSSIARSTLAGQGLSSRTLLSPVPSPSMQRIHIDRPSKVELETKLAHAQVRAQARELRATLGIGHPSNVRPRIVRATAALPTSFTVASSPLSTLALPSPVTPFPAFHQLPSGVGLGISLSLSPRIAPTIYDPADSIVSPCHVYPDTFRRTPGAPLMERKHSSAAGRCYFHLPPNPSTPVGLGISNVSLGPTDASLSGYFVKAG</sequence>